<dbReference type="SUPFAM" id="SSF53383">
    <property type="entry name" value="PLP-dependent transferases"/>
    <property type="match status" value="1"/>
</dbReference>
<gene>
    <name evidence="15" type="ORF">EV385_2730</name>
</gene>
<evidence type="ECO:0000313" key="15">
    <source>
        <dbReference type="EMBL" id="RZU50938.1"/>
    </source>
</evidence>
<protein>
    <recommendedName>
        <fullName evidence="6">Diaminobutyrate--2-oxoglutarate transaminase</fullName>
        <ecNumber evidence="5">2.6.1.76</ecNumber>
    </recommendedName>
    <alternativeName>
        <fullName evidence="11">DABA aminotransferase</fullName>
    </alternativeName>
    <alternativeName>
        <fullName evidence="12">Diaminobutyrate--2-oxoglutarate aminotransferase</fullName>
    </alternativeName>
    <alternativeName>
        <fullName evidence="10">L-2,4-diaminobutyric acid transaminase</fullName>
    </alternativeName>
</protein>
<evidence type="ECO:0000256" key="3">
    <source>
        <dbReference type="ARBA" id="ARBA00004946"/>
    </source>
</evidence>
<evidence type="ECO:0000256" key="8">
    <source>
        <dbReference type="ARBA" id="ARBA00022679"/>
    </source>
</evidence>
<comment type="catalytic activity">
    <reaction evidence="13">
        <text>L-2,4-diaminobutanoate + 2-oxoglutarate = L-aspartate 4-semialdehyde + L-glutamate</text>
        <dbReference type="Rhea" id="RHEA:11160"/>
        <dbReference type="ChEBI" id="CHEBI:16810"/>
        <dbReference type="ChEBI" id="CHEBI:29985"/>
        <dbReference type="ChEBI" id="CHEBI:58761"/>
        <dbReference type="ChEBI" id="CHEBI:537519"/>
        <dbReference type="EC" id="2.6.1.76"/>
    </reaction>
</comment>
<keyword evidence="7 15" id="KW-0032">Aminotransferase</keyword>
<dbReference type="InterPro" id="IPR004637">
    <property type="entry name" value="Dat"/>
</dbReference>
<dbReference type="EC" id="2.6.1.76" evidence="5"/>
<keyword evidence="8 15" id="KW-0808">Transferase</keyword>
<evidence type="ECO:0000256" key="2">
    <source>
        <dbReference type="ARBA" id="ARBA00002189"/>
    </source>
</evidence>
<dbReference type="EMBL" id="SHKY01000001">
    <property type="protein sequence ID" value="RZU50938.1"/>
    <property type="molecule type" value="Genomic_DNA"/>
</dbReference>
<evidence type="ECO:0000256" key="12">
    <source>
        <dbReference type="ARBA" id="ARBA00031476"/>
    </source>
</evidence>
<dbReference type="PIRSF" id="PIRSF000521">
    <property type="entry name" value="Transaminase_4ab_Lys_Orn"/>
    <property type="match status" value="1"/>
</dbReference>
<evidence type="ECO:0000256" key="1">
    <source>
        <dbReference type="ARBA" id="ARBA00001933"/>
    </source>
</evidence>
<comment type="function">
    <text evidence="2">Catalyzes reversively the conversion of L-aspartate beta-semialdehyde (ASA) to L-2,4-diaminobutyrate (DABA) by transamination with L-glutamate.</text>
</comment>
<dbReference type="GO" id="GO:0045303">
    <property type="term" value="F:diaminobutyrate-2-oxoglutarate transaminase activity"/>
    <property type="evidence" value="ECO:0007669"/>
    <property type="project" value="UniProtKB-EC"/>
</dbReference>
<dbReference type="Gene3D" id="3.90.1150.10">
    <property type="entry name" value="Aspartate Aminotransferase, domain 1"/>
    <property type="match status" value="1"/>
</dbReference>
<keyword evidence="9 14" id="KW-0663">Pyridoxal phosphate</keyword>
<evidence type="ECO:0000256" key="9">
    <source>
        <dbReference type="ARBA" id="ARBA00022898"/>
    </source>
</evidence>
<evidence type="ECO:0000313" key="16">
    <source>
        <dbReference type="Proteomes" id="UP000292564"/>
    </source>
</evidence>
<evidence type="ECO:0000256" key="4">
    <source>
        <dbReference type="ARBA" id="ARBA00008954"/>
    </source>
</evidence>
<dbReference type="InterPro" id="IPR015424">
    <property type="entry name" value="PyrdxlP-dep_Trfase"/>
</dbReference>
<proteinExistence type="inferred from homology"/>
<reference evidence="15 16" key="1">
    <citation type="submission" date="2019-02" db="EMBL/GenBank/DDBJ databases">
        <title>Sequencing the genomes of 1000 actinobacteria strains.</title>
        <authorList>
            <person name="Klenk H.-P."/>
        </authorList>
    </citation>
    <scope>NUCLEOTIDE SEQUENCE [LARGE SCALE GENOMIC DNA]</scope>
    <source>
        <strain evidence="15 16">DSM 45162</strain>
    </source>
</reference>
<dbReference type="InterPro" id="IPR015422">
    <property type="entry name" value="PyrdxlP-dep_Trfase_small"/>
</dbReference>
<evidence type="ECO:0000256" key="10">
    <source>
        <dbReference type="ARBA" id="ARBA00029744"/>
    </source>
</evidence>
<dbReference type="NCBIfam" id="TIGR00709">
    <property type="entry name" value="dat"/>
    <property type="match status" value="1"/>
</dbReference>
<dbReference type="InterPro" id="IPR049704">
    <property type="entry name" value="Aminotrans_3_PPA_site"/>
</dbReference>
<dbReference type="GO" id="GO:0030170">
    <property type="term" value="F:pyridoxal phosphate binding"/>
    <property type="evidence" value="ECO:0007669"/>
    <property type="project" value="InterPro"/>
</dbReference>
<evidence type="ECO:0000256" key="13">
    <source>
        <dbReference type="ARBA" id="ARBA00049111"/>
    </source>
</evidence>
<comment type="cofactor">
    <cofactor evidence="1">
        <name>pyridoxal 5'-phosphate</name>
        <dbReference type="ChEBI" id="CHEBI:597326"/>
    </cofactor>
</comment>
<evidence type="ECO:0000256" key="6">
    <source>
        <dbReference type="ARBA" id="ARBA00014798"/>
    </source>
</evidence>
<dbReference type="InterPro" id="IPR005814">
    <property type="entry name" value="Aminotrans_3"/>
</dbReference>
<sequence>MTLSYSAPLVRTAVPGPRSKELLDRQQVRESSARTYPRYLPIAIRRAAGSYVEDLDGNVFLDFLAGAGVLSLGHNHPRVVAAVREQLGDLVHGLDFPTPAKDAFTEAQLGMLPGDMGDRFKIHYCGPTGANAVEAALKLAKIATGRTDIVAFSGGFHGSTAGAMAVTGNVGPKAAVGNGLPGVHFFPFSYCRRCPLGLRPETCSTNCATYLRSVLTDANGGVPRPAGVLLELIQGEGGSVVATREFVREVRQLTRELEIPLIVDEVQTGCGRTGSWFAFEQYDIEPDIVIASKALSGIGLPVSVLLYRGDLDRWSPGAHIGTFRGNQLAFASGVAALDYVRSADVLGNVCRRGAQIAQSLGALAARVPGIAEVRGRGLLWGVEFGDTDGLSGSQVAAAVRAECLRRGLIVELGGRDDCVLRLLPPLTVSEAEIAVALDIVHDAVAAAFPQPSHRDNRVPAQVR</sequence>
<comment type="similarity">
    <text evidence="4 14">Belongs to the class-III pyridoxal-phosphate-dependent aminotransferase family.</text>
</comment>
<dbReference type="Proteomes" id="UP000292564">
    <property type="component" value="Unassembled WGS sequence"/>
</dbReference>
<comment type="pathway">
    <text evidence="3">Amine and polyamine biosynthesis; ectoine biosynthesis; L-ectoine from L-aspartate 4-semialdehyde: step 1/3.</text>
</comment>
<dbReference type="OrthoDB" id="9801052at2"/>
<dbReference type="InterPro" id="IPR015421">
    <property type="entry name" value="PyrdxlP-dep_Trfase_major"/>
</dbReference>
<evidence type="ECO:0000256" key="5">
    <source>
        <dbReference type="ARBA" id="ARBA00013155"/>
    </source>
</evidence>
<keyword evidence="16" id="KW-1185">Reference proteome</keyword>
<dbReference type="PANTHER" id="PTHR43552">
    <property type="entry name" value="DIAMINOBUTYRATE--2-OXOGLUTARATE AMINOTRANSFERASE"/>
    <property type="match status" value="1"/>
</dbReference>
<dbReference type="AlphaFoldDB" id="A0A4Q7ZJ91"/>
<dbReference type="CDD" id="cd00610">
    <property type="entry name" value="OAT_like"/>
    <property type="match status" value="1"/>
</dbReference>
<evidence type="ECO:0000256" key="7">
    <source>
        <dbReference type="ARBA" id="ARBA00022576"/>
    </source>
</evidence>
<dbReference type="Pfam" id="PF00202">
    <property type="entry name" value="Aminotran_3"/>
    <property type="match status" value="1"/>
</dbReference>
<evidence type="ECO:0000256" key="11">
    <source>
        <dbReference type="ARBA" id="ARBA00030665"/>
    </source>
</evidence>
<dbReference type="PROSITE" id="PS00600">
    <property type="entry name" value="AA_TRANSFER_CLASS_3"/>
    <property type="match status" value="1"/>
</dbReference>
<name>A0A4Q7ZJ91_9ACTN</name>
<comment type="caution">
    <text evidence="15">The sequence shown here is derived from an EMBL/GenBank/DDBJ whole genome shotgun (WGS) entry which is preliminary data.</text>
</comment>
<accession>A0A4Q7ZJ91</accession>
<dbReference type="Gene3D" id="3.40.640.10">
    <property type="entry name" value="Type I PLP-dependent aspartate aminotransferase-like (Major domain)"/>
    <property type="match status" value="1"/>
</dbReference>
<evidence type="ECO:0000256" key="14">
    <source>
        <dbReference type="RuleBase" id="RU003560"/>
    </source>
</evidence>
<dbReference type="RefSeq" id="WP_130509786.1">
    <property type="nucleotide sequence ID" value="NZ_SHKY01000001.1"/>
</dbReference>
<organism evidence="15 16">
    <name type="scientific">Krasilnikovia cinnamomea</name>
    <dbReference type="NCBI Taxonomy" id="349313"/>
    <lineage>
        <taxon>Bacteria</taxon>
        <taxon>Bacillati</taxon>
        <taxon>Actinomycetota</taxon>
        <taxon>Actinomycetes</taxon>
        <taxon>Micromonosporales</taxon>
        <taxon>Micromonosporaceae</taxon>
        <taxon>Krasilnikovia</taxon>
    </lineage>
</organism>
<dbReference type="PANTHER" id="PTHR43552:SF1">
    <property type="entry name" value="DIAMINOBUTYRATE--2-OXOGLUTARATE AMINOTRANSFERASE"/>
    <property type="match status" value="1"/>
</dbReference>